<dbReference type="Proteomes" id="UP000231586">
    <property type="component" value="Unassembled WGS sequence"/>
</dbReference>
<sequence>MTRAVGLVDGRMRIVLPGTWVNVPLDSPEVATRFVKRIVRRQVGNADRLARVRRDATQELVANVRDAVGIGVHSYLMSLEILPGIPFPAAMLLLDEAWPPAAAAGLAAGDVAAALAAAYPAGEVAEQRSGPVARLVEMARSDVTTDDGEPSLTMRLEYHVPYPAGDGLLLVRVVVPGIPSAEPFATLFDEIVDSVTFVTGGGAERT</sequence>
<evidence type="ECO:0000313" key="2">
    <source>
        <dbReference type="Proteomes" id="UP000231586"/>
    </source>
</evidence>
<dbReference type="EMBL" id="PGTZ01000006">
    <property type="protein sequence ID" value="PJI94977.1"/>
    <property type="molecule type" value="Genomic_DNA"/>
</dbReference>
<dbReference type="AlphaFoldDB" id="A0A2M8WVM4"/>
<accession>A0A2M8WVM4</accession>
<gene>
    <name evidence="1" type="ORF">CLV34_0829</name>
</gene>
<dbReference type="OrthoDB" id="4977279at2"/>
<comment type="caution">
    <text evidence="1">The sequence shown here is derived from an EMBL/GenBank/DDBJ whole genome shotgun (WGS) entry which is preliminary data.</text>
</comment>
<keyword evidence="2" id="KW-1185">Reference proteome</keyword>
<organism evidence="1 2">
    <name type="scientific">Luteimicrobium subarcticum</name>
    <dbReference type="NCBI Taxonomy" id="620910"/>
    <lineage>
        <taxon>Bacteria</taxon>
        <taxon>Bacillati</taxon>
        <taxon>Actinomycetota</taxon>
        <taxon>Actinomycetes</taxon>
        <taxon>Micrococcales</taxon>
        <taxon>Luteimicrobium</taxon>
    </lineage>
</organism>
<reference evidence="1 2" key="1">
    <citation type="submission" date="2017-11" db="EMBL/GenBank/DDBJ databases">
        <title>Genomic Encyclopedia of Archaeal and Bacterial Type Strains, Phase II (KMG-II): From Individual Species to Whole Genera.</title>
        <authorList>
            <person name="Goeker M."/>
        </authorList>
    </citation>
    <scope>NUCLEOTIDE SEQUENCE [LARGE SCALE GENOMIC DNA]</scope>
    <source>
        <strain evidence="1 2">DSM 22413</strain>
    </source>
</reference>
<dbReference type="RefSeq" id="WP_100348912.1">
    <property type="nucleotide sequence ID" value="NZ_PGTZ01000006.1"/>
</dbReference>
<proteinExistence type="predicted"/>
<evidence type="ECO:0000313" key="1">
    <source>
        <dbReference type="EMBL" id="PJI94977.1"/>
    </source>
</evidence>
<name>A0A2M8WVM4_9MICO</name>
<protein>
    <submittedName>
        <fullName evidence="1">Uncharacterized protein</fullName>
    </submittedName>
</protein>